<evidence type="ECO:0000313" key="2">
    <source>
        <dbReference type="Proteomes" id="UP000228859"/>
    </source>
</evidence>
<accession>A0A2D3WBC8</accession>
<dbReference type="EMBL" id="DLUI01000139">
    <property type="protein sequence ID" value="DAB37728.1"/>
    <property type="molecule type" value="Genomic_DNA"/>
</dbReference>
<organism evidence="1 2">
    <name type="scientific">Sulfuricurvum kujiense</name>
    <dbReference type="NCBI Taxonomy" id="148813"/>
    <lineage>
        <taxon>Bacteria</taxon>
        <taxon>Pseudomonadati</taxon>
        <taxon>Campylobacterota</taxon>
        <taxon>Epsilonproteobacteria</taxon>
        <taxon>Campylobacterales</taxon>
        <taxon>Sulfurimonadaceae</taxon>
        <taxon>Sulfuricurvum</taxon>
    </lineage>
</organism>
<reference evidence="1 2" key="1">
    <citation type="journal article" date="2017" name="Front. Microbiol.">
        <title>Comparative Genomic Analysis of the Class Epsilonproteobacteria and Proposed Reclassification to Epsilonbacteraeota (phyl. nov.).</title>
        <authorList>
            <person name="Waite D.W."/>
            <person name="Vanwonterghem I."/>
            <person name="Rinke C."/>
            <person name="Parks D.H."/>
            <person name="Zhang Y."/>
            <person name="Takai K."/>
            <person name="Sievert S.M."/>
            <person name="Simon J."/>
            <person name="Campbell B.J."/>
            <person name="Hanson T.E."/>
            <person name="Woyke T."/>
            <person name="Klotz M.G."/>
            <person name="Hugenholtz P."/>
        </authorList>
    </citation>
    <scope>NUCLEOTIDE SEQUENCE [LARGE SCALE GENOMIC DNA]</scope>
    <source>
        <strain evidence="1">UBA12443</strain>
    </source>
</reference>
<sequence length="137" mass="15585">MSIYALQSPAGGFLDEDLNHFNKVFDNWCVQFDNFEDAATIASTLDKKRYSEVVEITPLSYPKYFFHNLQGIIHATREVEGNIVCIVEPFMGSNFRIAVCNLETKAVRLTATKYKNTLSVEGAFAHFTIKDDKYSEI</sequence>
<protein>
    <submittedName>
        <fullName evidence="1">Uncharacterized protein</fullName>
    </submittedName>
</protein>
<gene>
    <name evidence="1" type="ORF">CFH83_09590</name>
</gene>
<name>A0A2D3WBC8_9BACT</name>
<dbReference type="RefSeq" id="WP_294895621.1">
    <property type="nucleotide sequence ID" value="NZ_DLUI01000139.1"/>
</dbReference>
<evidence type="ECO:0000313" key="1">
    <source>
        <dbReference type="EMBL" id="DAB37728.1"/>
    </source>
</evidence>
<comment type="caution">
    <text evidence="1">The sequence shown here is derived from an EMBL/GenBank/DDBJ whole genome shotgun (WGS) entry which is preliminary data.</text>
</comment>
<proteinExistence type="predicted"/>
<dbReference type="Proteomes" id="UP000228859">
    <property type="component" value="Unassembled WGS sequence"/>
</dbReference>
<dbReference type="AlphaFoldDB" id="A0A2D3WBC8"/>